<organism evidence="1 2">
    <name type="scientific">Streptomyces glycanivorans</name>
    <dbReference type="NCBI Taxonomy" id="3033808"/>
    <lineage>
        <taxon>Bacteria</taxon>
        <taxon>Bacillati</taxon>
        <taxon>Actinomycetota</taxon>
        <taxon>Actinomycetes</taxon>
        <taxon>Kitasatosporales</taxon>
        <taxon>Streptomycetaceae</taxon>
        <taxon>Streptomyces</taxon>
    </lineage>
</organism>
<gene>
    <name evidence="1" type="ORF">P8A20_36140</name>
</gene>
<dbReference type="Proteomes" id="UP001224433">
    <property type="component" value="Chromosome"/>
</dbReference>
<name>A0ABY9JM09_9ACTN</name>
<keyword evidence="2" id="KW-1185">Reference proteome</keyword>
<protein>
    <submittedName>
        <fullName evidence="1">Uncharacterized protein</fullName>
    </submittedName>
</protein>
<sequence length="57" mass="6002">MEILHWELQGSGVGSSQLSAHMLSLADRLFIPAVLTITARAGDRASAAAGNPRTRQA</sequence>
<accession>A0ABY9JM09</accession>
<dbReference type="RefSeq" id="WP_187282369.1">
    <property type="nucleotide sequence ID" value="NZ_CP120983.1"/>
</dbReference>
<evidence type="ECO:0000313" key="2">
    <source>
        <dbReference type="Proteomes" id="UP001224433"/>
    </source>
</evidence>
<proteinExistence type="predicted"/>
<reference evidence="1 2" key="1">
    <citation type="submission" date="2023-03" db="EMBL/GenBank/DDBJ databases">
        <title>Isolation and description of six Streptomyces strains from soil environments, able to metabolize different microbial glucans.</title>
        <authorList>
            <person name="Widen T."/>
            <person name="Larsbrink J."/>
        </authorList>
    </citation>
    <scope>NUCLEOTIDE SEQUENCE [LARGE SCALE GENOMIC DNA]</scope>
    <source>
        <strain evidence="1 2">Alt3</strain>
    </source>
</reference>
<dbReference type="EMBL" id="CP120983">
    <property type="protein sequence ID" value="WLQ68648.1"/>
    <property type="molecule type" value="Genomic_DNA"/>
</dbReference>
<evidence type="ECO:0000313" key="1">
    <source>
        <dbReference type="EMBL" id="WLQ68648.1"/>
    </source>
</evidence>